<proteinExistence type="predicted"/>
<dbReference type="EMBL" id="SDEE01001303">
    <property type="protein sequence ID" value="RXW12295.1"/>
    <property type="molecule type" value="Genomic_DNA"/>
</dbReference>
<reference evidence="1 2" key="1">
    <citation type="submission" date="2019-01" db="EMBL/GenBank/DDBJ databases">
        <title>Draft genome sequence of Psathyrella aberdarensis IHI B618.</title>
        <authorList>
            <person name="Buettner E."/>
            <person name="Kellner H."/>
        </authorList>
    </citation>
    <scope>NUCLEOTIDE SEQUENCE [LARGE SCALE GENOMIC DNA]</scope>
    <source>
        <strain evidence="1 2">IHI B618</strain>
    </source>
</reference>
<dbReference type="STRING" id="2316362.A0A4Q2D2C5"/>
<keyword evidence="2" id="KW-1185">Reference proteome</keyword>
<dbReference type="AlphaFoldDB" id="A0A4Q2D2C5"/>
<organism evidence="1 2">
    <name type="scientific">Candolleomyces aberdarensis</name>
    <dbReference type="NCBI Taxonomy" id="2316362"/>
    <lineage>
        <taxon>Eukaryota</taxon>
        <taxon>Fungi</taxon>
        <taxon>Dikarya</taxon>
        <taxon>Basidiomycota</taxon>
        <taxon>Agaricomycotina</taxon>
        <taxon>Agaricomycetes</taxon>
        <taxon>Agaricomycetidae</taxon>
        <taxon>Agaricales</taxon>
        <taxon>Agaricineae</taxon>
        <taxon>Psathyrellaceae</taxon>
        <taxon>Candolleomyces</taxon>
    </lineage>
</organism>
<evidence type="ECO:0000313" key="2">
    <source>
        <dbReference type="Proteomes" id="UP000290288"/>
    </source>
</evidence>
<accession>A0A4Q2D2C5</accession>
<dbReference type="PANTHER" id="PTHR33129">
    <property type="entry name" value="PROTEIN KINASE DOMAIN-CONTAINING PROTEIN-RELATED"/>
    <property type="match status" value="1"/>
</dbReference>
<name>A0A4Q2D2C5_9AGAR</name>
<evidence type="ECO:0000313" key="1">
    <source>
        <dbReference type="EMBL" id="RXW12295.1"/>
    </source>
</evidence>
<comment type="caution">
    <text evidence="1">The sequence shown here is derived from an EMBL/GenBank/DDBJ whole genome shotgun (WGS) entry which is preliminary data.</text>
</comment>
<sequence length="539" mass="61771">MYERLEADSKLKATRVVVTGQSGIGKSYFLVYVLLRRLTQGKTTLFSTSDERTFLFDELGVRTMKKEDIEKDYLPKSEDLTAGMSVWSLIDANTSGKSETSQVGNTQNVFAILAASPNPERLKFWNNGANLVKRSMDPWGVEELLLLFRQPELTTLPNSLRNAYQRQEDVQELVSRAGPCPRDIFLFTRNPDEFYDVIDEEIRSLRTVKNLYGIFESAKWASEQDSASQRLLLLRRGYRKPDAPAWAHDTMHVAFKSQAIIRRLVIHHVVRADASAKDMFPAASINPYSANLLDAVFEMLALRYTSGRYFVGEEIRILSGMFSLAYPMELNPTDEFPKRFSHVYLTKQATTSTHIVTVDANRSIEYKIEERSEDGDGVNRNVPVPTPFKLPISRRILRYYDDIENINIDLATDAYYIPKQPNNTFFNSFSLNKSGQKEVTIWVFHMAFITKVHGASQAAIGGLEILDKLKRRLLSSSPGHSVDFRYVLVAPLERTIRRQMIHWQMPEMVEPGRVFVQYLNLGWVLDVDITYEDLFGRKD</sequence>
<dbReference type="InterPro" id="IPR052980">
    <property type="entry name" value="Crinkler_effector"/>
</dbReference>
<protein>
    <submittedName>
        <fullName evidence="1">Uncharacterized protein</fullName>
    </submittedName>
</protein>
<dbReference type="Proteomes" id="UP000290288">
    <property type="component" value="Unassembled WGS sequence"/>
</dbReference>
<dbReference type="OrthoDB" id="2340858at2759"/>
<gene>
    <name evidence="1" type="ORF">EST38_g13559</name>
</gene>
<dbReference type="PANTHER" id="PTHR33129:SF1">
    <property type="entry name" value="ATP-BINDING PROTEIN"/>
    <property type="match status" value="1"/>
</dbReference>